<dbReference type="Proteomes" id="UP001632038">
    <property type="component" value="Unassembled WGS sequence"/>
</dbReference>
<accession>A0ABD3EMQ0</accession>
<evidence type="ECO:0000313" key="1">
    <source>
        <dbReference type="EMBL" id="KAL3655712.1"/>
    </source>
</evidence>
<evidence type="ECO:0000313" key="2">
    <source>
        <dbReference type="Proteomes" id="UP001632038"/>
    </source>
</evidence>
<comment type="caution">
    <text evidence="1">The sequence shown here is derived from an EMBL/GenBank/DDBJ whole genome shotgun (WGS) entry which is preliminary data.</text>
</comment>
<keyword evidence="2" id="KW-1185">Reference proteome</keyword>
<dbReference type="EMBL" id="JAVIJP010000001">
    <property type="protein sequence ID" value="KAL3655712.1"/>
    <property type="molecule type" value="Genomic_DNA"/>
</dbReference>
<dbReference type="AlphaFoldDB" id="A0ABD3EMQ0"/>
<sequence length="236" mass="26904">MKGIRDNANWIKSQAESCHESLNSVRVNSILSKHIRRFSCPTLPICSPHSDGRLDSTHDNNDNNFKRAQSGSYIKAKTERGNTKVKFTLVTYRKIELGDRMTLGLVKEHNLEKQMGCIADFLQIIDRHHILRGKSHYSAKLLPPLSPVTDTKSELEKSAPHPRRFLKYLNSLRPMSSDHVRRLNLHSCRFSNLTKARGPRASLVRKLQGCPWTAEQQPTQKETSKEAADFGELLHL</sequence>
<gene>
    <name evidence="1" type="ORF">CASFOL_000108</name>
</gene>
<organism evidence="1 2">
    <name type="scientific">Castilleja foliolosa</name>
    <dbReference type="NCBI Taxonomy" id="1961234"/>
    <lineage>
        <taxon>Eukaryota</taxon>
        <taxon>Viridiplantae</taxon>
        <taxon>Streptophyta</taxon>
        <taxon>Embryophyta</taxon>
        <taxon>Tracheophyta</taxon>
        <taxon>Spermatophyta</taxon>
        <taxon>Magnoliopsida</taxon>
        <taxon>eudicotyledons</taxon>
        <taxon>Gunneridae</taxon>
        <taxon>Pentapetalae</taxon>
        <taxon>asterids</taxon>
        <taxon>lamiids</taxon>
        <taxon>Lamiales</taxon>
        <taxon>Orobanchaceae</taxon>
        <taxon>Pedicularideae</taxon>
        <taxon>Castillejinae</taxon>
        <taxon>Castilleja</taxon>
    </lineage>
</organism>
<protein>
    <submittedName>
        <fullName evidence="1">Uncharacterized protein</fullName>
    </submittedName>
</protein>
<reference evidence="2" key="1">
    <citation type="journal article" date="2024" name="IScience">
        <title>Strigolactones Initiate the Formation of Haustorium-like Structures in Castilleja.</title>
        <authorList>
            <person name="Buerger M."/>
            <person name="Peterson D."/>
            <person name="Chory J."/>
        </authorList>
    </citation>
    <scope>NUCLEOTIDE SEQUENCE [LARGE SCALE GENOMIC DNA]</scope>
</reference>
<proteinExistence type="predicted"/>
<name>A0ABD3EMQ0_9LAMI</name>